<sequence length="203" mass="23663">MQVIDRIAVYYARLQPTTTLDTKVYEWLLCNGYKDIQISQVRDYRQKISPDLQAILSNSYPPRLNLEQIKAITQDYPFELPVELCDLYQRGNGCLPIGLDDAAKDWTSFDNYVNFPFDGNYSFLPLQEAMRLYQAFTKSSDDIDPRWFPISYFDDRILSVIGSEQQQETSPVIGFYDSDFTPKTKWSSLTNMLLTWIETQQKA</sequence>
<name>A0A0D8ZMY2_9CYAN</name>
<dbReference type="Proteomes" id="UP000032452">
    <property type="component" value="Unassembled WGS sequence"/>
</dbReference>
<keyword evidence="2" id="KW-1185">Reference proteome</keyword>
<evidence type="ECO:0008006" key="3">
    <source>
        <dbReference type="Google" id="ProtNLM"/>
    </source>
</evidence>
<protein>
    <recommendedName>
        <fullName evidence="3">Knr4/Smi1-like domain-containing protein</fullName>
    </recommendedName>
</protein>
<comment type="caution">
    <text evidence="1">The sequence shown here is derived from an EMBL/GenBank/DDBJ whole genome shotgun (WGS) entry which is preliminary data.</text>
</comment>
<organism evidence="1 2">
    <name type="scientific">Aliterella atlantica CENA595</name>
    <dbReference type="NCBI Taxonomy" id="1618023"/>
    <lineage>
        <taxon>Bacteria</taxon>
        <taxon>Bacillati</taxon>
        <taxon>Cyanobacteriota</taxon>
        <taxon>Cyanophyceae</taxon>
        <taxon>Chroococcidiopsidales</taxon>
        <taxon>Aliterellaceae</taxon>
        <taxon>Aliterella</taxon>
    </lineage>
</organism>
<evidence type="ECO:0000313" key="1">
    <source>
        <dbReference type="EMBL" id="KJH70130.1"/>
    </source>
</evidence>
<dbReference type="EMBL" id="JYON01000027">
    <property type="protein sequence ID" value="KJH70130.1"/>
    <property type="molecule type" value="Genomic_DNA"/>
</dbReference>
<accession>A0A0D8ZMY2</accession>
<proteinExistence type="predicted"/>
<gene>
    <name evidence="1" type="ORF">UH38_19885</name>
</gene>
<reference evidence="1 2" key="1">
    <citation type="submission" date="2015-02" db="EMBL/GenBank/DDBJ databases">
        <title>Draft genome of a novel marine cyanobacterium (Chroococcales) isolated from South Atlantic Ocean.</title>
        <authorList>
            <person name="Rigonato J."/>
            <person name="Alvarenga D.O."/>
            <person name="Branco L.H."/>
            <person name="Varani A.M."/>
            <person name="Brandini F.P."/>
            <person name="Fiore M.F."/>
        </authorList>
    </citation>
    <scope>NUCLEOTIDE SEQUENCE [LARGE SCALE GENOMIC DNA]</scope>
    <source>
        <strain evidence="1 2">CENA595</strain>
    </source>
</reference>
<dbReference type="AlphaFoldDB" id="A0A0D8ZMY2"/>
<evidence type="ECO:0000313" key="2">
    <source>
        <dbReference type="Proteomes" id="UP000032452"/>
    </source>
</evidence>